<feature type="chain" id="PRO_5045642199" evidence="3">
    <location>
        <begin position="24"/>
        <end position="566"/>
    </location>
</feature>
<accession>A0ABT2LUL2</accession>
<dbReference type="Pfam" id="PF00691">
    <property type="entry name" value="OmpA"/>
    <property type="match status" value="1"/>
</dbReference>
<feature type="domain" description="OmpA-like" evidence="4">
    <location>
        <begin position="438"/>
        <end position="558"/>
    </location>
</feature>
<dbReference type="InterPro" id="IPR050330">
    <property type="entry name" value="Bact_OuterMem_StrucFunc"/>
</dbReference>
<proteinExistence type="predicted"/>
<name>A0ABT2LUL2_9HYPH</name>
<dbReference type="InterPro" id="IPR036737">
    <property type="entry name" value="OmpA-like_sf"/>
</dbReference>
<dbReference type="Gene3D" id="3.30.1330.60">
    <property type="entry name" value="OmpA-like domain"/>
    <property type="match status" value="1"/>
</dbReference>
<feature type="compositionally biased region" description="Basic residues" evidence="2">
    <location>
        <begin position="83"/>
        <end position="95"/>
    </location>
</feature>
<dbReference type="EMBL" id="JAOCZP010000012">
    <property type="protein sequence ID" value="MCT7378221.1"/>
    <property type="molecule type" value="Genomic_DNA"/>
</dbReference>
<evidence type="ECO:0000313" key="6">
    <source>
        <dbReference type="Proteomes" id="UP001320831"/>
    </source>
</evidence>
<evidence type="ECO:0000313" key="5">
    <source>
        <dbReference type="EMBL" id="MCT7378221.1"/>
    </source>
</evidence>
<reference evidence="5 6" key="1">
    <citation type="submission" date="2022-09" db="EMBL/GenBank/DDBJ databases">
        <title>Chelativorans salina sp. nov., a novel slightly halophilic bacterium isolated from a saline lake sediment enrichment.</title>
        <authorList>
            <person name="Gao L."/>
            <person name="Fang B.-Z."/>
            <person name="Li W.-J."/>
        </authorList>
    </citation>
    <scope>NUCLEOTIDE SEQUENCE [LARGE SCALE GENOMIC DNA]</scope>
    <source>
        <strain evidence="5 6">EGI FJ00035</strain>
    </source>
</reference>
<organism evidence="5 6">
    <name type="scientific">Chelativorans salis</name>
    <dbReference type="NCBI Taxonomy" id="2978478"/>
    <lineage>
        <taxon>Bacteria</taxon>
        <taxon>Pseudomonadati</taxon>
        <taxon>Pseudomonadota</taxon>
        <taxon>Alphaproteobacteria</taxon>
        <taxon>Hyphomicrobiales</taxon>
        <taxon>Phyllobacteriaceae</taxon>
        <taxon>Chelativorans</taxon>
    </lineage>
</organism>
<gene>
    <name evidence="5" type="ORF">N5A92_24730</name>
</gene>
<evidence type="ECO:0000259" key="4">
    <source>
        <dbReference type="PROSITE" id="PS51123"/>
    </source>
</evidence>
<keyword evidence="1" id="KW-0472">Membrane</keyword>
<feature type="compositionally biased region" description="Basic and acidic residues" evidence="2">
    <location>
        <begin position="164"/>
        <end position="212"/>
    </location>
</feature>
<feature type="signal peptide" evidence="3">
    <location>
        <begin position="1"/>
        <end position="23"/>
    </location>
</feature>
<dbReference type="PANTHER" id="PTHR30329">
    <property type="entry name" value="STATOR ELEMENT OF FLAGELLAR MOTOR COMPLEX"/>
    <property type="match status" value="1"/>
</dbReference>
<dbReference type="PANTHER" id="PTHR30329:SF21">
    <property type="entry name" value="LIPOPROTEIN YIAD-RELATED"/>
    <property type="match status" value="1"/>
</dbReference>
<evidence type="ECO:0000256" key="3">
    <source>
        <dbReference type="SAM" id="SignalP"/>
    </source>
</evidence>
<feature type="region of interest" description="Disordered" evidence="2">
    <location>
        <begin position="64"/>
        <end position="253"/>
    </location>
</feature>
<feature type="compositionally biased region" description="Basic and acidic residues" evidence="2">
    <location>
        <begin position="112"/>
        <end position="151"/>
    </location>
</feature>
<feature type="compositionally biased region" description="Basic and acidic residues" evidence="2">
    <location>
        <begin position="70"/>
        <end position="82"/>
    </location>
</feature>
<dbReference type="SUPFAM" id="SSF103088">
    <property type="entry name" value="OmpA-like"/>
    <property type="match status" value="1"/>
</dbReference>
<protein>
    <submittedName>
        <fullName evidence="5">OmpA family protein</fullName>
    </submittedName>
</protein>
<comment type="caution">
    <text evidence="5">The sequence shown here is derived from an EMBL/GenBank/DDBJ whole genome shotgun (WGS) entry which is preliminary data.</text>
</comment>
<keyword evidence="3" id="KW-0732">Signal</keyword>
<evidence type="ECO:0000256" key="2">
    <source>
        <dbReference type="SAM" id="MobiDB-lite"/>
    </source>
</evidence>
<dbReference type="InterPro" id="IPR006665">
    <property type="entry name" value="OmpA-like"/>
</dbReference>
<evidence type="ECO:0000256" key="1">
    <source>
        <dbReference type="PROSITE-ProRule" id="PRU00473"/>
    </source>
</evidence>
<dbReference type="RefSeq" id="WP_260907081.1">
    <property type="nucleotide sequence ID" value="NZ_JAOCZP010000012.1"/>
</dbReference>
<dbReference type="PROSITE" id="PS51123">
    <property type="entry name" value="OMPA_2"/>
    <property type="match status" value="1"/>
</dbReference>
<keyword evidence="6" id="KW-1185">Reference proteome</keyword>
<dbReference type="CDD" id="cd07185">
    <property type="entry name" value="OmpA_C-like"/>
    <property type="match status" value="1"/>
</dbReference>
<sequence>MNRCFQVVVATVLSLLMTASTLAALPFPYKVVGGWVGFSRADIDHNVGPLVLVQAERAPDELRKLKKKGREGEAARSQGDRRKTTKAAKEHKKPRREREAVRSGDAGPKAPKATEQREEPRRKREAVKQREGAPKAPKATERREEPSRKGEAVQQRGAAPKTPKAADRREEPRRKREAVRQRKAEPKAPRAADRRQEPRREREAADKRERSDAATPVLDSAKEERQRPGRKADPAEALPPESDAAAQAGVEVDRREVKSLISQEGRRLERPRPMRDRVPEGAKIVRKVENRTIIEFNDTYIVERQRDERLSFGARDVYYEELPHDLQREVVIRPDGTRIITVYNRYGDVVRRVKIQPDGREVVLVYVDDRYYDDVLEWRDPGADLPPLLLTIPAEEYILNAALVEDPYAYYDFLEQPPVEVVERTYSLDEVRRSARIRDKVRRIDLDVINFAFGSSEIEESEIYKLEGVADAMLRLLEENPGEVFFIEGHTDAVGSDLANLALSDQRAEAVAVALTSVFDIPPENLEVQGYGEQYLKVHTQQRERENRRVAIRRITPLVAPVVSTH</sequence>
<dbReference type="Proteomes" id="UP001320831">
    <property type="component" value="Unassembled WGS sequence"/>
</dbReference>
<feature type="compositionally biased region" description="Basic and acidic residues" evidence="2">
    <location>
        <begin position="220"/>
        <end position="234"/>
    </location>
</feature>